<keyword evidence="1" id="KW-0812">Transmembrane</keyword>
<keyword evidence="1" id="KW-1133">Transmembrane helix</keyword>
<organism evidence="2 3">
    <name type="scientific">Hohenbuehelia grisea</name>
    <dbReference type="NCBI Taxonomy" id="104357"/>
    <lineage>
        <taxon>Eukaryota</taxon>
        <taxon>Fungi</taxon>
        <taxon>Dikarya</taxon>
        <taxon>Basidiomycota</taxon>
        <taxon>Agaricomycotina</taxon>
        <taxon>Agaricomycetes</taxon>
        <taxon>Agaricomycetidae</taxon>
        <taxon>Agaricales</taxon>
        <taxon>Pleurotineae</taxon>
        <taxon>Pleurotaceae</taxon>
        <taxon>Hohenbuehelia</taxon>
    </lineage>
</organism>
<dbReference type="EMBL" id="JASNQZ010000005">
    <property type="protein sequence ID" value="KAL0957573.1"/>
    <property type="molecule type" value="Genomic_DNA"/>
</dbReference>
<keyword evidence="3" id="KW-1185">Reference proteome</keyword>
<sequence>MDDLVVTVAPVLTGVCLDVALFITILGQLFFQYTSIRDHSVKWMRWILLVTVLIQTFHIASVLYLLYATWTNTQRLESVYGWNWHCVPPEFFSRNSAVIYWPYAFVPLDAAVTALFLHGVQAFRLSRILRLTAEFWASKLITPILVITAMAACALGITVSACGWKLADRSMFDSIRSIVAAWLILQVLADGIAAGTIIYLIYSGVTSYREHAHTLDGPIRRIFRIGFFAIVFSLGALISFWFASTTTIYSIFEIPIGNIYLSTLIASFPSRDGSPQENFTNVFENDLFVESSPNTSNSTPSVRSSPSAAQQARKFLGPFQTSVFSDPSGIVNSTNPNSNQTVT</sequence>
<feature type="transmembrane region" description="Helical" evidence="1">
    <location>
        <begin position="179"/>
        <end position="202"/>
    </location>
</feature>
<feature type="transmembrane region" description="Helical" evidence="1">
    <location>
        <begin position="99"/>
        <end position="120"/>
    </location>
</feature>
<dbReference type="Proteomes" id="UP001556367">
    <property type="component" value="Unassembled WGS sequence"/>
</dbReference>
<evidence type="ECO:0000256" key="1">
    <source>
        <dbReference type="SAM" id="Phobius"/>
    </source>
</evidence>
<protein>
    <submittedName>
        <fullName evidence="2">Uncharacterized protein</fullName>
    </submittedName>
</protein>
<evidence type="ECO:0000313" key="2">
    <source>
        <dbReference type="EMBL" id="KAL0957573.1"/>
    </source>
</evidence>
<reference evidence="3" key="1">
    <citation type="submission" date="2024-06" db="EMBL/GenBank/DDBJ databases">
        <title>Multi-omics analyses provide insights into the biosynthesis of the anticancer antibiotic pleurotin in Hohenbuehelia grisea.</title>
        <authorList>
            <person name="Weaver J.A."/>
            <person name="Alberti F."/>
        </authorList>
    </citation>
    <scope>NUCLEOTIDE SEQUENCE [LARGE SCALE GENOMIC DNA]</scope>
    <source>
        <strain evidence="3">T-177</strain>
    </source>
</reference>
<gene>
    <name evidence="2" type="ORF">HGRIS_001357</name>
</gene>
<feature type="transmembrane region" description="Helical" evidence="1">
    <location>
        <begin position="140"/>
        <end position="167"/>
    </location>
</feature>
<comment type="caution">
    <text evidence="2">The sequence shown here is derived from an EMBL/GenBank/DDBJ whole genome shotgun (WGS) entry which is preliminary data.</text>
</comment>
<proteinExistence type="predicted"/>
<feature type="transmembrane region" description="Helical" evidence="1">
    <location>
        <begin position="222"/>
        <end position="242"/>
    </location>
</feature>
<accession>A0ABR3JP24</accession>
<feature type="transmembrane region" description="Helical" evidence="1">
    <location>
        <begin position="43"/>
        <end position="67"/>
    </location>
</feature>
<evidence type="ECO:0000313" key="3">
    <source>
        <dbReference type="Proteomes" id="UP001556367"/>
    </source>
</evidence>
<name>A0ABR3JP24_9AGAR</name>
<feature type="transmembrane region" description="Helical" evidence="1">
    <location>
        <begin position="6"/>
        <end position="31"/>
    </location>
</feature>
<keyword evidence="1" id="KW-0472">Membrane</keyword>